<protein>
    <submittedName>
        <fullName evidence="1">Uncharacterized protein</fullName>
    </submittedName>
</protein>
<evidence type="ECO:0000313" key="2">
    <source>
        <dbReference type="Proteomes" id="UP001230207"/>
    </source>
</evidence>
<accession>A0ABU0BKA0</accession>
<gene>
    <name evidence="1" type="ORF">QO002_000249</name>
</gene>
<dbReference type="Proteomes" id="UP001230207">
    <property type="component" value="Unassembled WGS sequence"/>
</dbReference>
<name>A0ABU0BKA0_9HYPH</name>
<comment type="caution">
    <text evidence="1">The sequence shown here is derived from an EMBL/GenBank/DDBJ whole genome shotgun (WGS) entry which is preliminary data.</text>
</comment>
<sequence length="62" mass="6680">MVPGPSGESFYGALVMSVPPANKPADYAQMTIYSMPPAHALGMCPFCTYADQPISNLMEVWP</sequence>
<reference evidence="1 2" key="1">
    <citation type="submission" date="2023-07" db="EMBL/GenBank/DDBJ databases">
        <title>Genomic Encyclopedia of Type Strains, Phase IV (KMG-IV): sequencing the most valuable type-strain genomes for metagenomic binning, comparative biology and taxonomic classification.</title>
        <authorList>
            <person name="Goeker M."/>
        </authorList>
    </citation>
    <scope>NUCLEOTIDE SEQUENCE [LARGE SCALE GENOMIC DNA]</scope>
    <source>
        <strain evidence="1 2">DSM 1112</strain>
    </source>
</reference>
<dbReference type="EMBL" id="JAUSVF010000001">
    <property type="protein sequence ID" value="MDQ0318111.1"/>
    <property type="molecule type" value="Genomic_DNA"/>
</dbReference>
<proteinExistence type="predicted"/>
<organism evidence="1 2">
    <name type="scientific">Pararhizobium capsulatum DSM 1112</name>
    <dbReference type="NCBI Taxonomy" id="1121113"/>
    <lineage>
        <taxon>Bacteria</taxon>
        <taxon>Pseudomonadati</taxon>
        <taxon>Pseudomonadota</taxon>
        <taxon>Alphaproteobacteria</taxon>
        <taxon>Hyphomicrobiales</taxon>
        <taxon>Rhizobiaceae</taxon>
        <taxon>Rhizobium/Agrobacterium group</taxon>
        <taxon>Pararhizobium</taxon>
    </lineage>
</organism>
<keyword evidence="2" id="KW-1185">Reference proteome</keyword>
<evidence type="ECO:0000313" key="1">
    <source>
        <dbReference type="EMBL" id="MDQ0318111.1"/>
    </source>
</evidence>